<feature type="non-terminal residue" evidence="7">
    <location>
        <position position="1"/>
    </location>
</feature>
<evidence type="ECO:0000256" key="3">
    <source>
        <dbReference type="ARBA" id="ARBA00023274"/>
    </source>
</evidence>
<dbReference type="InterPro" id="IPR005706">
    <property type="entry name" value="Ribosomal_uS2_bac/mit/plastid"/>
</dbReference>
<dbReference type="Gene3D" id="3.40.50.10490">
    <property type="entry name" value="Glucose-6-phosphate isomerase like protein, domain 1"/>
    <property type="match status" value="1"/>
</dbReference>
<organism evidence="7 8">
    <name type="scientific">Candidatus Aquicultor primus</name>
    <dbReference type="NCBI Taxonomy" id="1797195"/>
    <lineage>
        <taxon>Bacteria</taxon>
        <taxon>Bacillati</taxon>
        <taxon>Actinomycetota</taxon>
        <taxon>Candidatus Aquicultoria</taxon>
        <taxon>Candidatus Aquicultorales</taxon>
        <taxon>Candidatus Aquicultoraceae</taxon>
        <taxon>Candidatus Aquicultor</taxon>
    </lineage>
</organism>
<protein>
    <recommendedName>
        <fullName evidence="4">Small ribosomal subunit protein uS2</fullName>
    </recommendedName>
    <alternativeName>
        <fullName evidence="5">30S ribosomal protein S2</fullName>
    </alternativeName>
</protein>
<dbReference type="SUPFAM" id="SSF52313">
    <property type="entry name" value="Ribosomal protein S2"/>
    <property type="match status" value="1"/>
</dbReference>
<name>A0A1F2UQ12_9ACTN</name>
<dbReference type="PANTHER" id="PTHR12534:SF0">
    <property type="entry name" value="SMALL RIBOSOMAL SUBUNIT PROTEIN US2M"/>
    <property type="match status" value="1"/>
</dbReference>
<evidence type="ECO:0000256" key="2">
    <source>
        <dbReference type="ARBA" id="ARBA00022980"/>
    </source>
</evidence>
<evidence type="ECO:0000256" key="5">
    <source>
        <dbReference type="ARBA" id="ARBA00035518"/>
    </source>
</evidence>
<dbReference type="CDD" id="cd01425">
    <property type="entry name" value="RPS2"/>
    <property type="match status" value="1"/>
</dbReference>
<dbReference type="NCBIfam" id="TIGR01011">
    <property type="entry name" value="rpsB_bact"/>
    <property type="match status" value="1"/>
</dbReference>
<dbReference type="Pfam" id="PF00318">
    <property type="entry name" value="Ribosomal_S2"/>
    <property type="match status" value="1"/>
</dbReference>
<dbReference type="GO" id="GO:0003735">
    <property type="term" value="F:structural constituent of ribosome"/>
    <property type="evidence" value="ECO:0007669"/>
    <property type="project" value="InterPro"/>
</dbReference>
<keyword evidence="2 6" id="KW-0689">Ribosomal protein</keyword>
<sequence length="108" mass="11766">KELAKLEKAYGGLAQMTKLPEAVLIVDIKKEKNAVIEALKNNIPMVAITDTNVDPDKIDFPIPANDDSLSSVEYIVKELLEAYGNVKGKSEIKKTEGDLPADKAVKVN</sequence>
<dbReference type="InterPro" id="IPR018130">
    <property type="entry name" value="Ribosomal_uS2_CS"/>
</dbReference>
<comment type="similarity">
    <text evidence="1 6">Belongs to the universal ribosomal protein uS2 family.</text>
</comment>
<evidence type="ECO:0000313" key="8">
    <source>
        <dbReference type="Proteomes" id="UP000178086"/>
    </source>
</evidence>
<accession>A0A1F2UQ12</accession>
<dbReference type="EMBL" id="MELI01000025">
    <property type="protein sequence ID" value="OFW35027.1"/>
    <property type="molecule type" value="Genomic_DNA"/>
</dbReference>
<dbReference type="GO" id="GO:0006412">
    <property type="term" value="P:translation"/>
    <property type="evidence" value="ECO:0007669"/>
    <property type="project" value="InterPro"/>
</dbReference>
<keyword evidence="3 6" id="KW-0687">Ribonucleoprotein</keyword>
<dbReference type="Gene3D" id="1.10.287.610">
    <property type="entry name" value="Helix hairpin bin"/>
    <property type="match status" value="1"/>
</dbReference>
<comment type="caution">
    <text evidence="7">The sequence shown here is derived from an EMBL/GenBank/DDBJ whole genome shotgun (WGS) entry which is preliminary data.</text>
</comment>
<reference evidence="7 8" key="1">
    <citation type="journal article" date="2016" name="Nat. Commun.">
        <title>Thousands of microbial genomes shed light on interconnected biogeochemical processes in an aquifer system.</title>
        <authorList>
            <person name="Anantharaman K."/>
            <person name="Brown C.T."/>
            <person name="Hug L.A."/>
            <person name="Sharon I."/>
            <person name="Castelle C.J."/>
            <person name="Probst A.J."/>
            <person name="Thomas B.C."/>
            <person name="Singh A."/>
            <person name="Wilkins M.J."/>
            <person name="Karaoz U."/>
            <person name="Brodie E.L."/>
            <person name="Williams K.H."/>
            <person name="Hubbard S.S."/>
            <person name="Banfield J.F."/>
        </authorList>
    </citation>
    <scope>NUCLEOTIDE SEQUENCE [LARGE SCALE GENOMIC DNA]</scope>
</reference>
<proteinExistence type="inferred from homology"/>
<dbReference type="PROSITE" id="PS00963">
    <property type="entry name" value="RIBOSOMAL_S2_2"/>
    <property type="match status" value="1"/>
</dbReference>
<dbReference type="PRINTS" id="PR00395">
    <property type="entry name" value="RIBOSOMALS2"/>
</dbReference>
<evidence type="ECO:0000256" key="6">
    <source>
        <dbReference type="RuleBase" id="RU003631"/>
    </source>
</evidence>
<dbReference type="InterPro" id="IPR023591">
    <property type="entry name" value="Ribosomal_uS2_flav_dom_sf"/>
</dbReference>
<gene>
    <name evidence="7" type="ORF">A2074_01075</name>
</gene>
<dbReference type="Proteomes" id="UP000178086">
    <property type="component" value="Unassembled WGS sequence"/>
</dbReference>
<evidence type="ECO:0000256" key="4">
    <source>
        <dbReference type="ARBA" id="ARBA00035256"/>
    </source>
</evidence>
<evidence type="ECO:0000256" key="1">
    <source>
        <dbReference type="ARBA" id="ARBA00006242"/>
    </source>
</evidence>
<dbReference type="AlphaFoldDB" id="A0A1F2UQ12"/>
<dbReference type="GO" id="GO:0015935">
    <property type="term" value="C:small ribosomal subunit"/>
    <property type="evidence" value="ECO:0007669"/>
    <property type="project" value="InterPro"/>
</dbReference>
<evidence type="ECO:0000313" key="7">
    <source>
        <dbReference type="EMBL" id="OFW35027.1"/>
    </source>
</evidence>
<dbReference type="InterPro" id="IPR001865">
    <property type="entry name" value="Ribosomal_uS2"/>
</dbReference>
<dbReference type="PANTHER" id="PTHR12534">
    <property type="entry name" value="30S RIBOSOMAL PROTEIN S2 PROKARYOTIC AND ORGANELLAR"/>
    <property type="match status" value="1"/>
</dbReference>